<feature type="non-terminal residue" evidence="2">
    <location>
        <position position="284"/>
    </location>
</feature>
<feature type="transmembrane region" description="Helical" evidence="1">
    <location>
        <begin position="147"/>
        <end position="165"/>
    </location>
</feature>
<evidence type="ECO:0000256" key="1">
    <source>
        <dbReference type="SAM" id="Phobius"/>
    </source>
</evidence>
<keyword evidence="1" id="KW-0812">Transmembrane</keyword>
<dbReference type="EMBL" id="JAAKZW010000405">
    <property type="protein sequence ID" value="NGO81770.1"/>
    <property type="molecule type" value="Genomic_DNA"/>
</dbReference>
<dbReference type="AlphaFoldDB" id="A0A6G4XYD1"/>
<keyword evidence="3" id="KW-1185">Reference proteome</keyword>
<comment type="caution">
    <text evidence="2">The sequence shown here is derived from an EMBL/GenBank/DDBJ whole genome shotgun (WGS) entry which is preliminary data.</text>
</comment>
<accession>A0A6G4XYD1</accession>
<keyword evidence="1" id="KW-1133">Transmembrane helix</keyword>
<evidence type="ECO:0000313" key="2">
    <source>
        <dbReference type="EMBL" id="NGO81770.1"/>
    </source>
</evidence>
<sequence length="284" mass="29472">MTGGRARSWLRHAVRGGRASSVRVRPGGRGTSWLRHTVRIRPVPVDRALVVRGALGVLVPLAAGQLAGRPDLGAAAALGAYGAAVDDSAAPWRTRALTLLLPQLGGAVGLALGRLTHGQAWAQILLVTVVALISGLVSTIGRISDMATLVLLLATAMGLGLPATAPWWQVPLLFLLGGVPLMLLSLGQALRRPGLGERQAVAGALHAVADLLDATDDTWAERRHAVTEAMDAAYDTLLVRRLSAPRPGTTTAQLTTDLDLLVEVIAAAPAVLVVGGGEAAYEER</sequence>
<reference evidence="2 3" key="1">
    <citation type="submission" date="2020-02" db="EMBL/GenBank/DDBJ databases">
        <title>Whole-genome analyses of novel actinobacteria.</title>
        <authorList>
            <person name="Sahin N."/>
            <person name="Tokatli A."/>
        </authorList>
    </citation>
    <scope>NUCLEOTIDE SEQUENCE [LARGE SCALE GENOMIC DNA]</scope>
    <source>
        <strain evidence="2 3">YC504</strain>
    </source>
</reference>
<name>A0A6G4XYD1_9ACTN</name>
<evidence type="ECO:0000313" key="3">
    <source>
        <dbReference type="Proteomes" id="UP000481109"/>
    </source>
</evidence>
<protein>
    <submittedName>
        <fullName evidence="2">Uncharacterized protein</fullName>
    </submittedName>
</protein>
<organism evidence="2 3">
    <name type="scientific">Streptomyces mesophilus</name>
    <dbReference type="NCBI Taxonomy" id="1775132"/>
    <lineage>
        <taxon>Bacteria</taxon>
        <taxon>Bacillati</taxon>
        <taxon>Actinomycetota</taxon>
        <taxon>Actinomycetes</taxon>
        <taxon>Kitasatosporales</taxon>
        <taxon>Streptomycetaceae</taxon>
        <taxon>Streptomyces</taxon>
    </lineage>
</organism>
<keyword evidence="1" id="KW-0472">Membrane</keyword>
<proteinExistence type="predicted"/>
<feature type="transmembrane region" description="Helical" evidence="1">
    <location>
        <begin position="121"/>
        <end position="140"/>
    </location>
</feature>
<gene>
    <name evidence="2" type="ORF">G6045_39910</name>
</gene>
<dbReference type="RefSeq" id="WP_328708087.1">
    <property type="nucleotide sequence ID" value="NZ_JAAKZW010000405.1"/>
</dbReference>
<dbReference type="Proteomes" id="UP000481109">
    <property type="component" value="Unassembled WGS sequence"/>
</dbReference>